<sequence length="767" mass="81771">MVSLSCIDNGVRAETLHKSRRAAASPPVARPQAERVDIVGTLGRDVLGGGFMTVHRDTHAQSTVTQAAIARLSPSPNPLQYMATMPGATVANADPFGMAQGNISVRGMNSDQIGFTLDGVPLNDVGTYMVFPNQYADTENLGRISLQPGASDVETPVTGASGGLVSMELADPDRKAGGFVSASGGSFSYNREFIRLQSGEIGRSGVRAYASASHISDNHFRGPGWDRRTHVDFKLLKDWDNGSTSRVSMTYDNATKTQYLNPSLAAWQAQGVNANLKGAYTGRNADYFGLHINPFVTITVSAPQHVVLNRHLTAAFRPYLYYTSGTLAGASVLNGGSLWYGPRNVTGSVVGAPAGAFVAYTPTVTPYEYRPGFVSSLAWTAGVNRLEGGYWFDWSTLRQVSPISVVEQSGSPVRLDGLAGTLHLADGTRLASYDATTVTRTNALFLHDHLDLLGGRLGVDAAFKEAMVTRIGRNGLPGAPAQPGLSAAESLPTFGARFAIDRRHSVFVNASTAFRVPTMNALYDTYNAATGRVATAANPEQKPEYSISEEIGYRYAGDLLTAGVTFFNYNFTNRQISSQVVINGAQVTQNINAGGQTSRGVDIELGTKSWHGFRFYASAEYLHATIDNNFRVGADALPTAGKLAVRSPEFQAALVVNYDRGPFFTTITSRFVGRQFATLMNDQAIPGYVTADLALGYHLPAVGRAHPVIKVNLTNLSNNHYLSGVAGIAASSRATRGENGTLINAAGTPSYYVGGVFAAVASFSTNF</sequence>
<dbReference type="PROSITE" id="PS50006">
    <property type="entry name" value="FHA_DOMAIN"/>
    <property type="match status" value="1"/>
</dbReference>
<evidence type="ECO:0000256" key="6">
    <source>
        <dbReference type="ARBA" id="ARBA00022729"/>
    </source>
</evidence>
<dbReference type="GO" id="GO:0015344">
    <property type="term" value="F:siderophore uptake transmembrane transporter activity"/>
    <property type="evidence" value="ECO:0007669"/>
    <property type="project" value="TreeGrafter"/>
</dbReference>
<dbReference type="AlphaFoldDB" id="A0A7W4PF93"/>
<keyword evidence="5 12" id="KW-0812">Transmembrane</keyword>
<evidence type="ECO:0000256" key="8">
    <source>
        <dbReference type="ARBA" id="ARBA00023065"/>
    </source>
</evidence>
<evidence type="ECO:0000256" key="12">
    <source>
        <dbReference type="PROSITE-ProRule" id="PRU01360"/>
    </source>
</evidence>
<dbReference type="SUPFAM" id="SSF56935">
    <property type="entry name" value="Porins"/>
    <property type="match status" value="1"/>
</dbReference>
<evidence type="ECO:0000256" key="2">
    <source>
        <dbReference type="ARBA" id="ARBA00022448"/>
    </source>
</evidence>
<dbReference type="InterPro" id="IPR039426">
    <property type="entry name" value="TonB-dep_rcpt-like"/>
</dbReference>
<dbReference type="InterPro" id="IPR012910">
    <property type="entry name" value="Plug_dom"/>
</dbReference>
<name>A0A7W4PF93_9PROT</name>
<dbReference type="PROSITE" id="PS52016">
    <property type="entry name" value="TONB_DEPENDENT_REC_3"/>
    <property type="match status" value="1"/>
</dbReference>
<dbReference type="InterPro" id="IPR000253">
    <property type="entry name" value="FHA_dom"/>
</dbReference>
<dbReference type="Gene3D" id="2.170.130.10">
    <property type="entry name" value="TonB-dependent receptor, plug domain"/>
    <property type="match status" value="1"/>
</dbReference>
<dbReference type="Pfam" id="PF07715">
    <property type="entry name" value="Plug"/>
    <property type="match status" value="1"/>
</dbReference>
<evidence type="ECO:0000256" key="9">
    <source>
        <dbReference type="ARBA" id="ARBA00023077"/>
    </source>
</evidence>
<keyword evidence="10 12" id="KW-0472">Membrane</keyword>
<evidence type="ECO:0000256" key="13">
    <source>
        <dbReference type="RuleBase" id="RU003357"/>
    </source>
</evidence>
<dbReference type="Proteomes" id="UP000530320">
    <property type="component" value="Unassembled WGS sequence"/>
</dbReference>
<keyword evidence="4" id="KW-0410">Iron transport</keyword>
<keyword evidence="7" id="KW-0408">Iron</keyword>
<evidence type="ECO:0000256" key="11">
    <source>
        <dbReference type="ARBA" id="ARBA00023237"/>
    </source>
</evidence>
<evidence type="ECO:0000256" key="1">
    <source>
        <dbReference type="ARBA" id="ARBA00004571"/>
    </source>
</evidence>
<comment type="caution">
    <text evidence="15">The sequence shown here is derived from an EMBL/GenBank/DDBJ whole genome shotgun (WGS) entry which is preliminary data.</text>
</comment>
<dbReference type="EMBL" id="JABEQP010000001">
    <property type="protein sequence ID" value="MBB2195982.1"/>
    <property type="molecule type" value="Genomic_DNA"/>
</dbReference>
<dbReference type="InterPro" id="IPR036942">
    <property type="entry name" value="Beta-barrel_TonB_sf"/>
</dbReference>
<evidence type="ECO:0000313" key="15">
    <source>
        <dbReference type="EMBL" id="MBB2195982.1"/>
    </source>
</evidence>
<reference evidence="15 16" key="1">
    <citation type="submission" date="2020-04" db="EMBL/GenBank/DDBJ databases">
        <title>Description of novel Gluconacetobacter.</title>
        <authorList>
            <person name="Sombolestani A."/>
        </authorList>
    </citation>
    <scope>NUCLEOTIDE SEQUENCE [LARGE SCALE GENOMIC DNA]</scope>
    <source>
        <strain evidence="15 16">LMG 22058</strain>
    </source>
</reference>
<dbReference type="PANTHER" id="PTHR32552">
    <property type="entry name" value="FERRICHROME IRON RECEPTOR-RELATED"/>
    <property type="match status" value="1"/>
</dbReference>
<comment type="similarity">
    <text evidence="12 13">Belongs to the TonB-dependent receptor family.</text>
</comment>
<keyword evidence="3 12" id="KW-1134">Transmembrane beta strand</keyword>
<gene>
    <name evidence="15" type="ORF">HLH44_00630</name>
</gene>
<keyword evidence="6" id="KW-0732">Signal</keyword>
<keyword evidence="8" id="KW-0406">Ion transport</keyword>
<evidence type="ECO:0000313" key="16">
    <source>
        <dbReference type="Proteomes" id="UP000530320"/>
    </source>
</evidence>
<evidence type="ECO:0000256" key="5">
    <source>
        <dbReference type="ARBA" id="ARBA00022692"/>
    </source>
</evidence>
<dbReference type="Gene3D" id="2.40.170.20">
    <property type="entry name" value="TonB-dependent receptor, beta-barrel domain"/>
    <property type="match status" value="1"/>
</dbReference>
<evidence type="ECO:0000256" key="10">
    <source>
        <dbReference type="ARBA" id="ARBA00023136"/>
    </source>
</evidence>
<accession>A0A7W4PF93</accession>
<dbReference type="PANTHER" id="PTHR32552:SF89">
    <property type="entry name" value="CATECHOLATE SIDEROPHORE RECEPTOR FIU"/>
    <property type="match status" value="1"/>
</dbReference>
<dbReference type="InterPro" id="IPR037066">
    <property type="entry name" value="Plug_dom_sf"/>
</dbReference>
<keyword evidence="15" id="KW-0675">Receptor</keyword>
<proteinExistence type="inferred from homology"/>
<comment type="subcellular location">
    <subcellularLocation>
        <location evidence="1 12">Cell outer membrane</location>
        <topology evidence="1 12">Multi-pass membrane protein</topology>
    </subcellularLocation>
</comment>
<keyword evidence="9 13" id="KW-0798">TonB box</keyword>
<dbReference type="InterPro" id="IPR000531">
    <property type="entry name" value="Beta-barrel_TonB"/>
</dbReference>
<feature type="domain" description="FHA" evidence="14">
    <location>
        <begin position="670"/>
        <end position="748"/>
    </location>
</feature>
<evidence type="ECO:0000256" key="3">
    <source>
        <dbReference type="ARBA" id="ARBA00022452"/>
    </source>
</evidence>
<evidence type="ECO:0000256" key="7">
    <source>
        <dbReference type="ARBA" id="ARBA00023004"/>
    </source>
</evidence>
<evidence type="ECO:0000259" key="14">
    <source>
        <dbReference type="PROSITE" id="PS50006"/>
    </source>
</evidence>
<keyword evidence="11 12" id="KW-0998">Cell outer membrane</keyword>
<keyword evidence="2 12" id="KW-0813">Transport</keyword>
<dbReference type="Pfam" id="PF00593">
    <property type="entry name" value="TonB_dep_Rec_b-barrel"/>
    <property type="match status" value="1"/>
</dbReference>
<evidence type="ECO:0000256" key="4">
    <source>
        <dbReference type="ARBA" id="ARBA00022496"/>
    </source>
</evidence>
<organism evidence="15 16">
    <name type="scientific">Gluconacetobacter dulcium</name>
    <dbReference type="NCBI Taxonomy" id="2729096"/>
    <lineage>
        <taxon>Bacteria</taxon>
        <taxon>Pseudomonadati</taxon>
        <taxon>Pseudomonadota</taxon>
        <taxon>Alphaproteobacteria</taxon>
        <taxon>Acetobacterales</taxon>
        <taxon>Acetobacteraceae</taxon>
        <taxon>Gluconacetobacter</taxon>
    </lineage>
</organism>
<protein>
    <submittedName>
        <fullName evidence="15">TonB-dependent receptor</fullName>
    </submittedName>
</protein>
<dbReference type="GO" id="GO:0009279">
    <property type="term" value="C:cell outer membrane"/>
    <property type="evidence" value="ECO:0007669"/>
    <property type="project" value="UniProtKB-SubCell"/>
</dbReference>